<evidence type="ECO:0000256" key="1">
    <source>
        <dbReference type="SAM" id="MobiDB-lite"/>
    </source>
</evidence>
<protein>
    <submittedName>
        <fullName evidence="2">Uncharacterized protein</fullName>
    </submittedName>
</protein>
<feature type="region of interest" description="Disordered" evidence="1">
    <location>
        <begin position="55"/>
        <end position="74"/>
    </location>
</feature>
<comment type="caution">
    <text evidence="2">The sequence shown here is derived from an EMBL/GenBank/DDBJ whole genome shotgun (WGS) entry which is preliminary data.</text>
</comment>
<organism evidence="2 3">
    <name type="scientific">Comamonas testosteroni</name>
    <name type="common">Pseudomonas testosteroni</name>
    <dbReference type="NCBI Taxonomy" id="285"/>
    <lineage>
        <taxon>Bacteria</taxon>
        <taxon>Pseudomonadati</taxon>
        <taxon>Pseudomonadota</taxon>
        <taxon>Betaproteobacteria</taxon>
        <taxon>Burkholderiales</taxon>
        <taxon>Comamonadaceae</taxon>
        <taxon>Comamonas</taxon>
    </lineage>
</organism>
<dbReference type="Proteomes" id="UP000323105">
    <property type="component" value="Unassembled WGS sequence"/>
</dbReference>
<reference evidence="2 3" key="1">
    <citation type="journal article" date="2019" name="Microbiol. Resour. Announc.">
        <title>Draft Genome Sequence of Comamonas testosteroni TA441, a Bacterium That Has a Cryptic Phenol Degradation Gene Cluster.</title>
        <authorList>
            <person name="Arai H."/>
            <person name="Ishii M."/>
        </authorList>
    </citation>
    <scope>NUCLEOTIDE SEQUENCE [LARGE SCALE GENOMIC DNA]</scope>
    <source>
        <strain evidence="2 3">TA441</strain>
    </source>
</reference>
<dbReference type="EMBL" id="BKBW01000020">
    <property type="protein sequence ID" value="GEQ77882.1"/>
    <property type="molecule type" value="Genomic_DNA"/>
</dbReference>
<proteinExistence type="predicted"/>
<feature type="compositionally biased region" description="Basic and acidic residues" evidence="1">
    <location>
        <begin position="138"/>
        <end position="155"/>
    </location>
</feature>
<name>A0A5A7MJM9_COMTE</name>
<evidence type="ECO:0000313" key="3">
    <source>
        <dbReference type="Proteomes" id="UP000323105"/>
    </source>
</evidence>
<evidence type="ECO:0000313" key="2">
    <source>
        <dbReference type="EMBL" id="GEQ77882.1"/>
    </source>
</evidence>
<accession>A0A5A7MJM9</accession>
<sequence length="173" mass="19257">MAQNNEAMIAELLRKVVNDPHAAAELLALAADYLKSREPLPDALADYLAHAFRRAATTPPPDNDRSSGEGKSLVDERIARLIEGLCMKRESGAPRKEVPKGKIIAGLMIYGDKAEQEQGWRKKIAEEHGLAKNTAKARIQEAREERPKAEAEAKERTQKILEANELLSLIRKR</sequence>
<dbReference type="AlphaFoldDB" id="A0A5A7MJM9"/>
<dbReference type="RefSeq" id="WP_149357155.1">
    <property type="nucleotide sequence ID" value="NZ_BKBW01000020.1"/>
</dbReference>
<feature type="region of interest" description="Disordered" evidence="1">
    <location>
        <begin position="135"/>
        <end position="155"/>
    </location>
</feature>
<feature type="compositionally biased region" description="Basic and acidic residues" evidence="1">
    <location>
        <begin position="62"/>
        <end position="74"/>
    </location>
</feature>
<gene>
    <name evidence="2" type="ORF">CTTA_4887</name>
</gene>